<reference evidence="2 3" key="1">
    <citation type="journal article" date="2013" name="Genome Announc.">
        <title>Draft Genome Sequence of 'Candidatus Halobonum tyrrellensis' Strain G22, Isolated from the Hypersaline Waters of Lake Tyrrell, Australia.</title>
        <authorList>
            <person name="Ugalde J.A."/>
            <person name="Narasingarao P."/>
            <person name="Kuo S."/>
            <person name="Podell S."/>
            <person name="Allen E.E."/>
        </authorList>
    </citation>
    <scope>NUCLEOTIDE SEQUENCE [LARGE SCALE GENOMIC DNA]</scope>
    <source>
        <strain evidence="2 3">G22</strain>
    </source>
</reference>
<dbReference type="Proteomes" id="UP000017840">
    <property type="component" value="Unassembled WGS sequence"/>
</dbReference>
<dbReference type="Pfam" id="PF13412">
    <property type="entry name" value="HTH_24"/>
    <property type="match status" value="1"/>
</dbReference>
<dbReference type="InterPro" id="IPR036390">
    <property type="entry name" value="WH_DNA-bd_sf"/>
</dbReference>
<dbReference type="InterPro" id="IPR036388">
    <property type="entry name" value="WH-like_DNA-bd_sf"/>
</dbReference>
<dbReference type="EMBL" id="ASGZ01000002">
    <property type="protein sequence ID" value="ESP90118.1"/>
    <property type="molecule type" value="Genomic_DNA"/>
</dbReference>
<proteinExistence type="predicted"/>
<feature type="region of interest" description="Disordered" evidence="1">
    <location>
        <begin position="1"/>
        <end position="22"/>
    </location>
</feature>
<name>V4HK09_9EURY</name>
<sequence>MLDNHWNADEEFEAGTAGDQHSVGASLSVGDAVLEELSGFGVFTEREIASRLHLDEATVLDRLRDLRSKGLVEGTAGAWTRDFEHGELPRPDDEYIF</sequence>
<organism evidence="2 3">
    <name type="scientific">Candidatus Halobonum tyrrellensis G22</name>
    <dbReference type="NCBI Taxonomy" id="1324957"/>
    <lineage>
        <taxon>Archaea</taxon>
        <taxon>Methanobacteriati</taxon>
        <taxon>Methanobacteriota</taxon>
        <taxon>Stenosarchaea group</taxon>
        <taxon>Halobacteria</taxon>
        <taxon>Halobacteriales</taxon>
        <taxon>Haloferacaceae</taxon>
        <taxon>Candidatus Halobonum</taxon>
    </lineage>
</organism>
<dbReference type="Gene3D" id="1.10.10.10">
    <property type="entry name" value="Winged helix-like DNA-binding domain superfamily/Winged helix DNA-binding domain"/>
    <property type="match status" value="1"/>
</dbReference>
<dbReference type="SUPFAM" id="SSF46785">
    <property type="entry name" value="Winged helix' DNA-binding domain"/>
    <property type="match status" value="1"/>
</dbReference>
<dbReference type="RefSeq" id="WP_023392822.1">
    <property type="nucleotide sequence ID" value="NZ_ASGZ01000002.1"/>
</dbReference>
<comment type="caution">
    <text evidence="2">The sequence shown here is derived from an EMBL/GenBank/DDBJ whole genome shotgun (WGS) entry which is preliminary data.</text>
</comment>
<accession>V4HK09</accession>
<evidence type="ECO:0000313" key="2">
    <source>
        <dbReference type="EMBL" id="ESP90118.1"/>
    </source>
</evidence>
<dbReference type="AlphaFoldDB" id="V4HK09"/>
<evidence type="ECO:0000313" key="3">
    <source>
        <dbReference type="Proteomes" id="UP000017840"/>
    </source>
</evidence>
<evidence type="ECO:0000256" key="1">
    <source>
        <dbReference type="SAM" id="MobiDB-lite"/>
    </source>
</evidence>
<keyword evidence="3" id="KW-1185">Reference proteome</keyword>
<protein>
    <submittedName>
        <fullName evidence="2">Uncharacterized protein</fullName>
    </submittedName>
</protein>
<gene>
    <name evidence="2" type="ORF">K933_01117</name>
</gene>